<feature type="compositionally biased region" description="Low complexity" evidence="4">
    <location>
        <begin position="21"/>
        <end position="30"/>
    </location>
</feature>
<dbReference type="Proteomes" id="UP000570595">
    <property type="component" value="Unassembled WGS sequence"/>
</dbReference>
<keyword evidence="3" id="KW-0067">ATP-binding</keyword>
<dbReference type="Pfam" id="PF12848">
    <property type="entry name" value="ABC_tran_Xtn"/>
    <property type="match status" value="1"/>
</dbReference>
<dbReference type="InterPro" id="IPR017871">
    <property type="entry name" value="ABC_transporter-like_CS"/>
</dbReference>
<sequence length="694" mass="76948">MVRSSKRVANRGHKKKKAEGDSSSSSAAEKAAPKIQDAQLAQIAKFGLPSGLSNLADADDFTARWLECLAEGRQWGGASYGGRGVQVHNSGDVIIDNVTLCYVGKTGSTYLLENAKVQFLKGHCYGLIGVNGAGKTTLLRRLASFTLPGTPLHLKYAYVAQELTPPPEEEALTTLDYTVAADLERALLMKEDADLNEKLTSGADMTDEEVERVTEVVEQLDAIGADQAEDRARAVLKGLGFPERLIDAPVKHLSGGWLLRVELARAISMRPDVLLLDEPTNHLDLHAKWWLTEWLREKKDQLVTVIVSHDSEFMDEVCTDICRVDSFNKKLVYYTGNFTSFREQLDARTTRLTGALEAQQKQKEKAAAFIQSNKHSDDPNKQKQAAERLKKMDRLNFYREDGRKFKKFSLKVLSEDAVRLPEYLDAKVSNMAASNKVENFKFKFLQPADIDKDLYIMKNGVIGYDKEPIVGHVSFSVQMGARIILVGPNGAGKTTLMSVLKDDGVATKISGGRRVENRCRVALVSQHHLQKMKDFLEISPVEYFKHERPEEANLSNQEICNFLGSFGLGRFALSSVIGQLSGGQRARLDLAVAVAARPHLLLLDEPTNHLDVVSQEALAKALETFDGAVVAVTHSEAFMAALRPTQLWSIEKGRFSATPVENEEEFNEAFGEYKKRVVKEARKLIKASKLNGVL</sequence>
<evidence type="ECO:0000259" key="5">
    <source>
        <dbReference type="PROSITE" id="PS50893"/>
    </source>
</evidence>
<evidence type="ECO:0000256" key="2">
    <source>
        <dbReference type="ARBA" id="ARBA00022741"/>
    </source>
</evidence>
<evidence type="ECO:0000313" key="6">
    <source>
        <dbReference type="EMBL" id="KAF4649032.1"/>
    </source>
</evidence>
<dbReference type="GO" id="GO:0005524">
    <property type="term" value="F:ATP binding"/>
    <property type="evidence" value="ECO:0007669"/>
    <property type="project" value="UniProtKB-KW"/>
</dbReference>
<protein>
    <recommendedName>
        <fullName evidence="5">ABC transporter domain-containing protein</fullName>
    </recommendedName>
</protein>
<name>A0A7J6KQB6_PEROL</name>
<dbReference type="AlphaFoldDB" id="A0A7J6KQB6"/>
<evidence type="ECO:0000313" key="7">
    <source>
        <dbReference type="Proteomes" id="UP000570595"/>
    </source>
</evidence>
<dbReference type="InterPro" id="IPR027417">
    <property type="entry name" value="P-loop_NTPase"/>
</dbReference>
<dbReference type="InterPro" id="IPR003439">
    <property type="entry name" value="ABC_transporter-like_ATP-bd"/>
</dbReference>
<dbReference type="GO" id="GO:0016887">
    <property type="term" value="F:ATP hydrolysis activity"/>
    <property type="evidence" value="ECO:0007669"/>
    <property type="project" value="InterPro"/>
</dbReference>
<dbReference type="OrthoDB" id="2110130at2759"/>
<dbReference type="InterPro" id="IPR003593">
    <property type="entry name" value="AAA+_ATPase"/>
</dbReference>
<dbReference type="PROSITE" id="PS50893">
    <property type="entry name" value="ABC_TRANSPORTER_2"/>
    <property type="match status" value="2"/>
</dbReference>
<evidence type="ECO:0000256" key="3">
    <source>
        <dbReference type="ARBA" id="ARBA00022840"/>
    </source>
</evidence>
<dbReference type="Pfam" id="PF00005">
    <property type="entry name" value="ABC_tran"/>
    <property type="match status" value="2"/>
</dbReference>
<accession>A0A7J6KQB6</accession>
<keyword evidence="2" id="KW-0547">Nucleotide-binding</keyword>
<dbReference type="SMART" id="SM00382">
    <property type="entry name" value="AAA"/>
    <property type="match status" value="2"/>
</dbReference>
<organism evidence="6 7">
    <name type="scientific">Perkinsus olseni</name>
    <name type="common">Perkinsus atlanticus</name>
    <dbReference type="NCBI Taxonomy" id="32597"/>
    <lineage>
        <taxon>Eukaryota</taxon>
        <taxon>Sar</taxon>
        <taxon>Alveolata</taxon>
        <taxon>Perkinsozoa</taxon>
        <taxon>Perkinsea</taxon>
        <taxon>Perkinsida</taxon>
        <taxon>Perkinsidae</taxon>
        <taxon>Perkinsus</taxon>
    </lineage>
</organism>
<dbReference type="InterPro" id="IPR050611">
    <property type="entry name" value="ABCF"/>
</dbReference>
<dbReference type="PANTHER" id="PTHR19211:SF14">
    <property type="entry name" value="ATP-BINDING CASSETTE SUB-FAMILY F MEMBER 1"/>
    <property type="match status" value="1"/>
</dbReference>
<evidence type="ECO:0000256" key="4">
    <source>
        <dbReference type="SAM" id="MobiDB-lite"/>
    </source>
</evidence>
<feature type="compositionally biased region" description="Basic residues" evidence="4">
    <location>
        <begin position="1"/>
        <end position="17"/>
    </location>
</feature>
<feature type="region of interest" description="Disordered" evidence="4">
    <location>
        <begin position="1"/>
        <end position="31"/>
    </location>
</feature>
<dbReference type="Gene3D" id="3.40.50.300">
    <property type="entry name" value="P-loop containing nucleotide triphosphate hydrolases"/>
    <property type="match status" value="2"/>
</dbReference>
<proteinExistence type="predicted"/>
<dbReference type="PANTHER" id="PTHR19211">
    <property type="entry name" value="ATP-BINDING TRANSPORT PROTEIN-RELATED"/>
    <property type="match status" value="1"/>
</dbReference>
<reference evidence="6 7" key="1">
    <citation type="submission" date="2020-04" db="EMBL/GenBank/DDBJ databases">
        <title>Perkinsus olseni comparative genomics.</title>
        <authorList>
            <person name="Bogema D.R."/>
        </authorList>
    </citation>
    <scope>NUCLEOTIDE SEQUENCE [LARGE SCALE GENOMIC DNA]</scope>
    <source>
        <strain evidence="6">ATCC PRA-179</strain>
    </source>
</reference>
<keyword evidence="1" id="KW-0677">Repeat</keyword>
<dbReference type="PROSITE" id="PS00211">
    <property type="entry name" value="ABC_TRANSPORTER_1"/>
    <property type="match status" value="1"/>
</dbReference>
<comment type="caution">
    <text evidence="6">The sequence shown here is derived from an EMBL/GenBank/DDBJ whole genome shotgun (WGS) entry which is preliminary data.</text>
</comment>
<dbReference type="SUPFAM" id="SSF52540">
    <property type="entry name" value="P-loop containing nucleoside triphosphate hydrolases"/>
    <property type="match status" value="2"/>
</dbReference>
<dbReference type="EMBL" id="JABAHT010001474">
    <property type="protein sequence ID" value="KAF4649032.1"/>
    <property type="molecule type" value="Genomic_DNA"/>
</dbReference>
<evidence type="ECO:0000256" key="1">
    <source>
        <dbReference type="ARBA" id="ARBA00022737"/>
    </source>
</evidence>
<dbReference type="FunFam" id="3.40.50.300:FF:000011">
    <property type="entry name" value="Putative ABC transporter ATP-binding component"/>
    <property type="match status" value="1"/>
</dbReference>
<feature type="domain" description="ABC transporter" evidence="5">
    <location>
        <begin position="93"/>
        <end position="354"/>
    </location>
</feature>
<feature type="domain" description="ABC transporter" evidence="5">
    <location>
        <begin position="445"/>
        <end position="677"/>
    </location>
</feature>
<dbReference type="InterPro" id="IPR032781">
    <property type="entry name" value="ABC_tran_Xtn"/>
</dbReference>
<dbReference type="CDD" id="cd03221">
    <property type="entry name" value="ABCF_EF-3"/>
    <property type="match status" value="1"/>
</dbReference>
<gene>
    <name evidence="6" type="ORF">FOZ61_001822</name>
</gene>